<name>A0A1H0L3C6_9BACT</name>
<dbReference type="AlphaFoldDB" id="A0A1H0L3C6"/>
<reference evidence="3 4" key="1">
    <citation type="submission" date="2016-10" db="EMBL/GenBank/DDBJ databases">
        <authorList>
            <person name="de Groot N.N."/>
        </authorList>
    </citation>
    <scope>NUCLEOTIDE SEQUENCE [LARGE SCALE GENOMIC DNA]</scope>
    <source>
        <strain evidence="3 4">DSM 12130</strain>
    </source>
</reference>
<keyword evidence="2" id="KW-0472">Membrane</keyword>
<gene>
    <name evidence="3" type="ORF">SAMN05660330_00649</name>
</gene>
<dbReference type="STRING" id="91360.SAMN05660330_00649"/>
<dbReference type="EMBL" id="FNJI01000004">
    <property type="protein sequence ID" value="SDO62585.1"/>
    <property type="molecule type" value="Genomic_DNA"/>
</dbReference>
<evidence type="ECO:0000256" key="1">
    <source>
        <dbReference type="SAM" id="MobiDB-lite"/>
    </source>
</evidence>
<dbReference type="Proteomes" id="UP000199073">
    <property type="component" value="Unassembled WGS sequence"/>
</dbReference>
<evidence type="ECO:0000313" key="3">
    <source>
        <dbReference type="EMBL" id="SDO62585.1"/>
    </source>
</evidence>
<organism evidence="3 4">
    <name type="scientific">Desulforhopalus singaporensis</name>
    <dbReference type="NCBI Taxonomy" id="91360"/>
    <lineage>
        <taxon>Bacteria</taxon>
        <taxon>Pseudomonadati</taxon>
        <taxon>Thermodesulfobacteriota</taxon>
        <taxon>Desulfobulbia</taxon>
        <taxon>Desulfobulbales</taxon>
        <taxon>Desulfocapsaceae</taxon>
        <taxon>Desulforhopalus</taxon>
    </lineage>
</organism>
<evidence type="ECO:0008006" key="5">
    <source>
        <dbReference type="Google" id="ProtNLM"/>
    </source>
</evidence>
<sequence length="379" mass="40168">MKLQCFHCGAVGSIDDSHVGSTVKCPQCQKSFETFENVLEKDGENRIELECPACHVAGSSSDAFLGRTVKCPECDTLFVVQEDPEDIEVIKPEFLEKDHDMGEPVAQAAPVAQAVEEDDIDSEILHVLDAALPEVPDEPDGQITLSGAEMSQDEAFEKSFAATSAHGINGEASTEKKLDPQEVVTGDGEEELELELGGDSELEIVGEDQGDVSEIAELEVEGEIFSEQEEAPEVSADVDAEEDEFPAEVVVEPYGLEKEQCWQCGKESDGEHFMVLEGRAYCGECIPKKHEPDVDPADPDGLGLAERVAEAAGIGGAGAAAAEKEQAADVGDSDDEIESCHVGEAGAQSQKSKSARVLLVAGAAAVIIAILALWGLGLL</sequence>
<evidence type="ECO:0000256" key="2">
    <source>
        <dbReference type="SAM" id="Phobius"/>
    </source>
</evidence>
<dbReference type="OrthoDB" id="9787732at2"/>
<accession>A0A1H0L3C6</accession>
<keyword evidence="2" id="KW-1133">Transmembrane helix</keyword>
<evidence type="ECO:0000313" key="4">
    <source>
        <dbReference type="Proteomes" id="UP000199073"/>
    </source>
</evidence>
<protein>
    <recommendedName>
        <fullName evidence="5">MJ0042 family finger-like domain-containing protein</fullName>
    </recommendedName>
</protein>
<proteinExistence type="predicted"/>
<dbReference type="RefSeq" id="WP_092219743.1">
    <property type="nucleotide sequence ID" value="NZ_FNJI01000004.1"/>
</dbReference>
<keyword evidence="2" id="KW-0812">Transmembrane</keyword>
<feature type="transmembrane region" description="Helical" evidence="2">
    <location>
        <begin position="357"/>
        <end position="376"/>
    </location>
</feature>
<keyword evidence="4" id="KW-1185">Reference proteome</keyword>
<feature type="region of interest" description="Disordered" evidence="1">
    <location>
        <begin position="316"/>
        <end position="353"/>
    </location>
</feature>